<evidence type="ECO:0000259" key="9">
    <source>
        <dbReference type="Pfam" id="PF00909"/>
    </source>
</evidence>
<dbReference type="Pfam" id="PF00909">
    <property type="entry name" value="Ammonium_transp"/>
    <property type="match status" value="1"/>
</dbReference>
<gene>
    <name evidence="10" type="ORF">HRJ53_11505</name>
</gene>
<accession>A0A7V8NQF2</accession>
<dbReference type="InterPro" id="IPR024041">
    <property type="entry name" value="NH4_transpt_AmtB-like_dom"/>
</dbReference>
<organism evidence="10 11">
    <name type="scientific">Candidatus Acidiferrum panamense</name>
    <dbReference type="NCBI Taxonomy" id="2741543"/>
    <lineage>
        <taxon>Bacteria</taxon>
        <taxon>Pseudomonadati</taxon>
        <taxon>Acidobacteriota</taxon>
        <taxon>Terriglobia</taxon>
        <taxon>Candidatus Acidiferrales</taxon>
        <taxon>Candidatus Acidiferrum</taxon>
    </lineage>
</organism>
<evidence type="ECO:0000313" key="10">
    <source>
        <dbReference type="EMBL" id="MBA0085612.1"/>
    </source>
</evidence>
<feature type="non-terminal residue" evidence="10">
    <location>
        <position position="1"/>
    </location>
</feature>
<dbReference type="AlphaFoldDB" id="A0A7V8NQF2"/>
<keyword evidence="7" id="KW-0924">Ammonia transport</keyword>
<keyword evidence="5 8" id="KW-1133">Transmembrane helix</keyword>
<dbReference type="SUPFAM" id="SSF111352">
    <property type="entry name" value="Ammonium transporter"/>
    <property type="match status" value="1"/>
</dbReference>
<dbReference type="EMBL" id="JACDQQ010001118">
    <property type="protein sequence ID" value="MBA0085612.1"/>
    <property type="molecule type" value="Genomic_DNA"/>
</dbReference>
<evidence type="ECO:0000256" key="7">
    <source>
        <dbReference type="ARBA" id="ARBA00023177"/>
    </source>
</evidence>
<keyword evidence="11" id="KW-1185">Reference proteome</keyword>
<name>A0A7V8NQF2_9BACT</name>
<dbReference type="Proteomes" id="UP000567293">
    <property type="component" value="Unassembled WGS sequence"/>
</dbReference>
<dbReference type="GO" id="GO:0008519">
    <property type="term" value="F:ammonium channel activity"/>
    <property type="evidence" value="ECO:0007669"/>
    <property type="project" value="InterPro"/>
</dbReference>
<evidence type="ECO:0000313" key="11">
    <source>
        <dbReference type="Proteomes" id="UP000567293"/>
    </source>
</evidence>
<proteinExistence type="inferred from homology"/>
<feature type="domain" description="Ammonium transporter AmtB-like" evidence="9">
    <location>
        <begin position="16"/>
        <end position="75"/>
    </location>
</feature>
<dbReference type="InterPro" id="IPR001905">
    <property type="entry name" value="Ammonium_transpt"/>
</dbReference>
<reference evidence="10" key="1">
    <citation type="submission" date="2020-06" db="EMBL/GenBank/DDBJ databases">
        <title>Legume-microbial interactions unlock mineral nutrients during tropical forest succession.</title>
        <authorList>
            <person name="Epihov D.Z."/>
        </authorList>
    </citation>
    <scope>NUCLEOTIDE SEQUENCE [LARGE SCALE GENOMIC DNA]</scope>
    <source>
        <strain evidence="10">Pan2503</strain>
    </source>
</reference>
<sequence length="79" mass="8458">RVVNPIFGVGKPVGGLDGHWGQVGNQLVGVLVSWGFALVGTIVLLKIVDLLTGLRVPEDHEQEGLDITQHGEEAYNLES</sequence>
<dbReference type="PANTHER" id="PTHR43029:SF10">
    <property type="entry name" value="AMMONIUM TRANSPORTER MEP2"/>
    <property type="match status" value="1"/>
</dbReference>
<comment type="caution">
    <text evidence="10">The sequence shown here is derived from an EMBL/GenBank/DDBJ whole genome shotgun (WGS) entry which is preliminary data.</text>
</comment>
<evidence type="ECO:0000256" key="1">
    <source>
        <dbReference type="ARBA" id="ARBA00004141"/>
    </source>
</evidence>
<dbReference type="PANTHER" id="PTHR43029">
    <property type="entry name" value="AMMONIUM TRANSPORTER MEP2"/>
    <property type="match status" value="1"/>
</dbReference>
<comment type="subcellular location">
    <subcellularLocation>
        <location evidence="1">Membrane</location>
        <topology evidence="1">Multi-pass membrane protein</topology>
    </subcellularLocation>
</comment>
<dbReference type="GO" id="GO:0005886">
    <property type="term" value="C:plasma membrane"/>
    <property type="evidence" value="ECO:0007669"/>
    <property type="project" value="TreeGrafter"/>
</dbReference>
<evidence type="ECO:0000256" key="8">
    <source>
        <dbReference type="SAM" id="Phobius"/>
    </source>
</evidence>
<keyword evidence="4 8" id="KW-0812">Transmembrane</keyword>
<evidence type="ECO:0000256" key="5">
    <source>
        <dbReference type="ARBA" id="ARBA00022989"/>
    </source>
</evidence>
<evidence type="ECO:0000256" key="6">
    <source>
        <dbReference type="ARBA" id="ARBA00023136"/>
    </source>
</evidence>
<protein>
    <submittedName>
        <fullName evidence="10">Ammonium transporter</fullName>
    </submittedName>
</protein>
<evidence type="ECO:0000256" key="2">
    <source>
        <dbReference type="ARBA" id="ARBA00005887"/>
    </source>
</evidence>
<keyword evidence="3" id="KW-0813">Transport</keyword>
<dbReference type="Gene3D" id="1.10.3430.10">
    <property type="entry name" value="Ammonium transporter AmtB like domains"/>
    <property type="match status" value="1"/>
</dbReference>
<evidence type="ECO:0000256" key="3">
    <source>
        <dbReference type="ARBA" id="ARBA00022448"/>
    </source>
</evidence>
<dbReference type="InterPro" id="IPR029020">
    <property type="entry name" value="Ammonium/urea_transptr"/>
</dbReference>
<comment type="similarity">
    <text evidence="2">Belongs to the ammonia transporter channel (TC 1.A.11.2) family.</text>
</comment>
<evidence type="ECO:0000256" key="4">
    <source>
        <dbReference type="ARBA" id="ARBA00022692"/>
    </source>
</evidence>
<feature type="transmembrane region" description="Helical" evidence="8">
    <location>
        <begin position="27"/>
        <end position="45"/>
    </location>
</feature>
<keyword evidence="6 8" id="KW-0472">Membrane</keyword>